<evidence type="ECO:0000256" key="3">
    <source>
        <dbReference type="ARBA" id="ARBA00022692"/>
    </source>
</evidence>
<keyword evidence="2" id="KW-1003">Cell membrane</keyword>
<dbReference type="EMBL" id="CP159578">
    <property type="protein sequence ID" value="XCJ80341.1"/>
    <property type="molecule type" value="Genomic_DNA"/>
</dbReference>
<accession>A0AB74U8F4</accession>
<proteinExistence type="predicted"/>
<feature type="transmembrane region" description="Helical" evidence="6">
    <location>
        <begin position="109"/>
        <end position="127"/>
    </location>
</feature>
<organism evidence="7">
    <name type="scientific">Salinicola endophyticus</name>
    <dbReference type="NCBI Taxonomy" id="1949083"/>
    <lineage>
        <taxon>Bacteria</taxon>
        <taxon>Pseudomonadati</taxon>
        <taxon>Pseudomonadota</taxon>
        <taxon>Gammaproteobacteria</taxon>
        <taxon>Oceanospirillales</taxon>
        <taxon>Halomonadaceae</taxon>
        <taxon>Salinicola</taxon>
    </lineage>
</organism>
<sequence length="204" mass="22044">MDSPQIRHRTHEDVLAILLGSACAALGVVLYQHAEILIGSTAGISLLISYATGWPFGPVFFVVNLPFYWLAWQRIGHQFTLKTFAAIALLSWLSWHIADWIEIGKVTPLFAALMGGALIGLGVLSLFRHRGSLGGFNILALHLHDRHGWSAGKVQLALDGLVMLAAFAVLPVSNVLYSILGAAVLSGILTLNHRPGRYTGVSRS</sequence>
<protein>
    <submittedName>
        <fullName evidence="7">YitT family protein</fullName>
    </submittedName>
</protein>
<dbReference type="PANTHER" id="PTHR33545">
    <property type="entry name" value="UPF0750 MEMBRANE PROTEIN YITT-RELATED"/>
    <property type="match status" value="1"/>
</dbReference>
<dbReference type="AlphaFoldDB" id="A0AB74U8F4"/>
<comment type="subcellular location">
    <subcellularLocation>
        <location evidence="1">Cell membrane</location>
        <topology evidence="1">Multi-pass membrane protein</topology>
    </subcellularLocation>
</comment>
<dbReference type="RefSeq" id="WP_106418572.1">
    <property type="nucleotide sequence ID" value="NZ_CP159578.1"/>
</dbReference>
<dbReference type="Pfam" id="PF02588">
    <property type="entry name" value="YitT_membrane"/>
    <property type="match status" value="1"/>
</dbReference>
<evidence type="ECO:0000256" key="1">
    <source>
        <dbReference type="ARBA" id="ARBA00004651"/>
    </source>
</evidence>
<feature type="transmembrane region" description="Helical" evidence="6">
    <location>
        <begin position="14"/>
        <end position="34"/>
    </location>
</feature>
<dbReference type="InterPro" id="IPR003740">
    <property type="entry name" value="YitT"/>
</dbReference>
<keyword evidence="3 6" id="KW-0812">Transmembrane</keyword>
<name>A0AB74U8F4_9GAMM</name>
<evidence type="ECO:0000256" key="5">
    <source>
        <dbReference type="ARBA" id="ARBA00023136"/>
    </source>
</evidence>
<evidence type="ECO:0000256" key="6">
    <source>
        <dbReference type="SAM" id="Phobius"/>
    </source>
</evidence>
<evidence type="ECO:0000256" key="4">
    <source>
        <dbReference type="ARBA" id="ARBA00022989"/>
    </source>
</evidence>
<evidence type="ECO:0000313" key="7">
    <source>
        <dbReference type="EMBL" id="XCJ80341.1"/>
    </source>
</evidence>
<keyword evidence="5 6" id="KW-0472">Membrane</keyword>
<gene>
    <name evidence="7" type="ORF">ABV408_03990</name>
</gene>
<feature type="transmembrane region" description="Helical" evidence="6">
    <location>
        <begin position="54"/>
        <end position="72"/>
    </location>
</feature>
<evidence type="ECO:0000256" key="2">
    <source>
        <dbReference type="ARBA" id="ARBA00022475"/>
    </source>
</evidence>
<dbReference type="InterPro" id="IPR051461">
    <property type="entry name" value="UPF0750_membrane"/>
</dbReference>
<keyword evidence="4 6" id="KW-1133">Transmembrane helix</keyword>
<feature type="transmembrane region" description="Helical" evidence="6">
    <location>
        <begin position="79"/>
        <end position="97"/>
    </location>
</feature>
<dbReference type="GO" id="GO:0005886">
    <property type="term" value="C:plasma membrane"/>
    <property type="evidence" value="ECO:0007669"/>
    <property type="project" value="UniProtKB-SubCell"/>
</dbReference>
<reference evidence="7" key="1">
    <citation type="submission" date="2024-06" db="EMBL/GenBank/DDBJ databases">
        <title>Complete genome of Salinicola endophyticus HNIBRBA4755.</title>
        <authorList>
            <person name="Shin S.Y."/>
            <person name="Kang H."/>
            <person name="Song J."/>
        </authorList>
    </citation>
    <scope>NUCLEOTIDE SEQUENCE</scope>
    <source>
        <strain evidence="7">HNIBRBA4755</strain>
    </source>
</reference>
<dbReference type="PANTHER" id="PTHR33545:SF5">
    <property type="entry name" value="UPF0750 MEMBRANE PROTEIN YITT"/>
    <property type="match status" value="1"/>
</dbReference>